<accession>A0AAW9PSA3</accession>
<feature type="domain" description="HAMP" evidence="8">
    <location>
        <begin position="608"/>
        <end position="659"/>
    </location>
</feature>
<evidence type="ECO:0000313" key="10">
    <source>
        <dbReference type="Proteomes" id="UP001333818"/>
    </source>
</evidence>
<keyword evidence="10" id="KW-1185">Reference proteome</keyword>
<dbReference type="CDD" id="cd12913">
    <property type="entry name" value="PDC1_MCP_like"/>
    <property type="match status" value="1"/>
</dbReference>
<dbReference type="GO" id="GO:0006935">
    <property type="term" value="P:chemotaxis"/>
    <property type="evidence" value="ECO:0007669"/>
    <property type="project" value="UniProtKB-ARBA"/>
</dbReference>
<evidence type="ECO:0000256" key="2">
    <source>
        <dbReference type="ARBA" id="ARBA00029447"/>
    </source>
</evidence>
<evidence type="ECO:0000256" key="5">
    <source>
        <dbReference type="SAM" id="Phobius"/>
    </source>
</evidence>
<evidence type="ECO:0000259" key="7">
    <source>
        <dbReference type="PROSITE" id="PS50111"/>
    </source>
</evidence>
<reference evidence="9" key="1">
    <citation type="submission" date="2024-01" db="EMBL/GenBank/DDBJ databases">
        <title>Bank of Algae and Cyanobacteria of the Azores (BACA) strain genomes.</title>
        <authorList>
            <person name="Luz R."/>
            <person name="Cordeiro R."/>
            <person name="Fonseca A."/>
            <person name="Goncalves V."/>
        </authorList>
    </citation>
    <scope>NUCLEOTIDE SEQUENCE</scope>
    <source>
        <strain evidence="9">BACA0141</strain>
    </source>
</reference>
<dbReference type="SMART" id="SM00283">
    <property type="entry name" value="MA"/>
    <property type="match status" value="1"/>
</dbReference>
<feature type="compositionally biased region" description="Polar residues" evidence="4">
    <location>
        <begin position="11"/>
        <end position="24"/>
    </location>
</feature>
<comment type="similarity">
    <text evidence="2">Belongs to the methyl-accepting chemotaxis (MCP) protein family.</text>
</comment>
<dbReference type="InterPro" id="IPR003660">
    <property type="entry name" value="HAMP_dom"/>
</dbReference>
<dbReference type="Gene3D" id="3.30.450.40">
    <property type="match status" value="1"/>
</dbReference>
<dbReference type="CDD" id="cd11386">
    <property type="entry name" value="MCP_signal"/>
    <property type="match status" value="1"/>
</dbReference>
<organism evidence="9 10">
    <name type="scientific">Tumidithrix elongata BACA0141</name>
    <dbReference type="NCBI Taxonomy" id="2716417"/>
    <lineage>
        <taxon>Bacteria</taxon>
        <taxon>Bacillati</taxon>
        <taxon>Cyanobacteriota</taxon>
        <taxon>Cyanophyceae</taxon>
        <taxon>Pseudanabaenales</taxon>
        <taxon>Pseudanabaenaceae</taxon>
        <taxon>Tumidithrix</taxon>
        <taxon>Tumidithrix elongata</taxon>
    </lineage>
</organism>
<sequence length="938" mass="103554">MSSTKQRESEPQTSNLNGASNRAANLSDPRPTLVPRNFRVNKRNVISRKSLGSRLFVWVLSGALVGIGGISILFYQRIEKAAVNDVKTSLDIQAFEVEIQLNQVKEFTESLAASSRFTYRNGERRLEAYKALVFEFFNKRPALAMAAGIGQTPYGILPKQEWFWPYYYVDQGKKEQQGTRLPAPFDKVFYSELFKDDNYPTQNYYKQPVAANKPLWTETYPWYGVTMTTYLAPVRNDEGKLIAVVGTDVNVTTIAEGLTNDKVYQDRGYFALISEEGKMLAYPPDLQRAIERVDFKQIPEFAAIETQLKQGKEGSIRSGGNLIYYKRLPSTNWLFLAIVPESVIYTPVLITTLSSALGVTLLLAIIVLLFVRNLNKRLQPILDECNKMAATDDIANDSTKDSDEIDRLSSSFFNLVGQQTNQLEQQTREARQLGILATISRMRDIMGLVEPFEQLLAEIRAELNCDRLVVYQFKPDWSGEINAESTIPGLPSAKAEEFHDPCIGQVLIEAYQKGRIVANNDVYNAGFHPDHLALMQRLRIKSNLVVPIFRAGELTALLIAHHCNNLHQWQESEIELLKQKAFSIGQALGGLGLLEQKAVTELEKQRSQKIQSDLFSLLNEVEGAASGDLTVRAQISDDEIGIVADFFNAIIENLRDVVTQVKQTTAKVNTSISSNDVAIRGLAESAMLQAQQLDDALQSVEKMTISIQDVARNAKKASDASSTAANTAESGSQAIERSAESILQLRQTVAETAKKVKRLGEASQQISKVVVLIDQIALKTNMLAVNASIEAARAGEEGRGFAVVAEEVGALATQSATATKEIERIVSNIQQETSEVVEAMEASTEQVVAGTQQVESARKSLGQIVEVSRQVNELFQSISGATVSQVQTSEAVKALMQNLATMSHQSSKTSRDVSEALQDTVGVANQLQASVETFKVEA</sequence>
<evidence type="ECO:0000259" key="6">
    <source>
        <dbReference type="PROSITE" id="PS50046"/>
    </source>
</evidence>
<dbReference type="InterPro" id="IPR004089">
    <property type="entry name" value="MCPsignal_dom"/>
</dbReference>
<dbReference type="FunFam" id="1.10.287.950:FF:000001">
    <property type="entry name" value="Methyl-accepting chemotaxis sensory transducer"/>
    <property type="match status" value="1"/>
</dbReference>
<feature type="region of interest" description="Disordered" evidence="4">
    <location>
        <begin position="1"/>
        <end position="30"/>
    </location>
</feature>
<dbReference type="SUPFAM" id="SSF58104">
    <property type="entry name" value="Methyl-accepting chemotaxis protein (MCP) signaling domain"/>
    <property type="match status" value="1"/>
</dbReference>
<dbReference type="Proteomes" id="UP001333818">
    <property type="component" value="Unassembled WGS sequence"/>
</dbReference>
<dbReference type="Pfam" id="PF00015">
    <property type="entry name" value="MCPsignal"/>
    <property type="match status" value="1"/>
</dbReference>
<dbReference type="CDD" id="cd06225">
    <property type="entry name" value="HAMP"/>
    <property type="match status" value="1"/>
</dbReference>
<dbReference type="Pfam" id="PF22673">
    <property type="entry name" value="MCP-like_PDC_1"/>
    <property type="match status" value="1"/>
</dbReference>
<dbReference type="GO" id="GO:0007165">
    <property type="term" value="P:signal transduction"/>
    <property type="evidence" value="ECO:0007669"/>
    <property type="project" value="UniProtKB-KW"/>
</dbReference>
<evidence type="ECO:0000256" key="4">
    <source>
        <dbReference type="SAM" id="MobiDB-lite"/>
    </source>
</evidence>
<dbReference type="InterPro" id="IPR029016">
    <property type="entry name" value="GAF-like_dom_sf"/>
</dbReference>
<dbReference type="Pfam" id="PF01590">
    <property type="entry name" value="GAF"/>
    <property type="match status" value="1"/>
</dbReference>
<evidence type="ECO:0000256" key="1">
    <source>
        <dbReference type="ARBA" id="ARBA00023224"/>
    </source>
</evidence>
<dbReference type="Gene3D" id="1.10.287.950">
    <property type="entry name" value="Methyl-accepting chemotaxis protein"/>
    <property type="match status" value="1"/>
</dbReference>
<feature type="domain" description="Phytochrome chromophore attachment site" evidence="6">
    <location>
        <begin position="447"/>
        <end position="583"/>
    </location>
</feature>
<dbReference type="InterPro" id="IPR003018">
    <property type="entry name" value="GAF"/>
</dbReference>
<dbReference type="AlphaFoldDB" id="A0AAW9PSA3"/>
<keyword evidence="1 3" id="KW-0807">Transducer</keyword>
<keyword evidence="5" id="KW-1133">Transmembrane helix</keyword>
<dbReference type="GO" id="GO:0016020">
    <property type="term" value="C:membrane"/>
    <property type="evidence" value="ECO:0007669"/>
    <property type="project" value="InterPro"/>
</dbReference>
<dbReference type="RefSeq" id="WP_330483660.1">
    <property type="nucleotide sequence ID" value="NZ_JAZBJZ010000036.1"/>
</dbReference>
<evidence type="ECO:0000259" key="8">
    <source>
        <dbReference type="PROSITE" id="PS50885"/>
    </source>
</evidence>
<protein>
    <submittedName>
        <fullName evidence="9">Methyl-accepting chemotaxis protein</fullName>
    </submittedName>
</protein>
<dbReference type="SMART" id="SM00065">
    <property type="entry name" value="GAF"/>
    <property type="match status" value="1"/>
</dbReference>
<feature type="domain" description="Methyl-accepting transducer" evidence="7">
    <location>
        <begin position="664"/>
        <end position="900"/>
    </location>
</feature>
<dbReference type="EMBL" id="JAZBJZ010000036">
    <property type="protein sequence ID" value="MEE3717232.1"/>
    <property type="molecule type" value="Genomic_DNA"/>
</dbReference>
<dbReference type="PROSITE" id="PS50046">
    <property type="entry name" value="PHYTOCHROME_2"/>
    <property type="match status" value="1"/>
</dbReference>
<name>A0AAW9PSA3_9CYAN</name>
<dbReference type="PANTHER" id="PTHR32089">
    <property type="entry name" value="METHYL-ACCEPTING CHEMOTAXIS PROTEIN MCPB"/>
    <property type="match status" value="1"/>
</dbReference>
<dbReference type="Gene3D" id="3.30.450.20">
    <property type="entry name" value="PAS domain"/>
    <property type="match status" value="1"/>
</dbReference>
<keyword evidence="5" id="KW-0812">Transmembrane</keyword>
<gene>
    <name evidence="9" type="ORF">V2H45_10780</name>
</gene>
<feature type="transmembrane region" description="Helical" evidence="5">
    <location>
        <begin position="55"/>
        <end position="75"/>
    </location>
</feature>
<dbReference type="SUPFAM" id="SSF55781">
    <property type="entry name" value="GAF domain-like"/>
    <property type="match status" value="1"/>
</dbReference>
<proteinExistence type="inferred from homology"/>
<dbReference type="PANTHER" id="PTHR32089:SF114">
    <property type="entry name" value="METHYL-ACCEPTING CHEMOTAXIS PROTEIN MCPB"/>
    <property type="match status" value="1"/>
</dbReference>
<feature type="compositionally biased region" description="Basic and acidic residues" evidence="4">
    <location>
        <begin position="1"/>
        <end position="10"/>
    </location>
</feature>
<comment type="caution">
    <text evidence="9">The sequence shown here is derived from an EMBL/GenBank/DDBJ whole genome shotgun (WGS) entry which is preliminary data.</text>
</comment>
<evidence type="ECO:0000256" key="3">
    <source>
        <dbReference type="PROSITE-ProRule" id="PRU00284"/>
    </source>
</evidence>
<dbReference type="PROSITE" id="PS50885">
    <property type="entry name" value="HAMP"/>
    <property type="match status" value="1"/>
</dbReference>
<keyword evidence="5" id="KW-0472">Membrane</keyword>
<dbReference type="PROSITE" id="PS50111">
    <property type="entry name" value="CHEMOTAXIS_TRANSDUC_2"/>
    <property type="match status" value="1"/>
</dbReference>
<dbReference type="InterPro" id="IPR016132">
    <property type="entry name" value="Phyto_chromo_attachment"/>
</dbReference>
<evidence type="ECO:0000313" key="9">
    <source>
        <dbReference type="EMBL" id="MEE3717232.1"/>
    </source>
</evidence>